<dbReference type="EMBL" id="SGXD01000001">
    <property type="protein sequence ID" value="RZS90934.1"/>
    <property type="molecule type" value="Genomic_DNA"/>
</dbReference>
<dbReference type="SUPFAM" id="SSF109854">
    <property type="entry name" value="DinB/YfiT-like putative metalloenzymes"/>
    <property type="match status" value="1"/>
</dbReference>
<dbReference type="InterPro" id="IPR024775">
    <property type="entry name" value="DinB-like"/>
</dbReference>
<dbReference type="OrthoDB" id="5022306at2"/>
<reference evidence="2 3" key="1">
    <citation type="submission" date="2019-02" db="EMBL/GenBank/DDBJ databases">
        <title>Genomic Encyclopedia of Type Strains, Phase IV (KMG-IV): sequencing the most valuable type-strain genomes for metagenomic binning, comparative biology and taxonomic classification.</title>
        <authorList>
            <person name="Goeker M."/>
        </authorList>
    </citation>
    <scope>NUCLEOTIDE SEQUENCE [LARGE SCALE GENOMIC DNA]</scope>
    <source>
        <strain evidence="2 3">DSM 45622</strain>
    </source>
</reference>
<protein>
    <submittedName>
        <fullName evidence="2">DinB family protein</fullName>
    </submittedName>
</protein>
<dbReference type="RefSeq" id="WP_130491057.1">
    <property type="nucleotide sequence ID" value="NZ_SGXD01000001.1"/>
</dbReference>
<feature type="domain" description="DinB-like" evidence="1">
    <location>
        <begin position="12"/>
        <end position="136"/>
    </location>
</feature>
<evidence type="ECO:0000259" key="1">
    <source>
        <dbReference type="Pfam" id="PF12867"/>
    </source>
</evidence>
<accession>A0A4Q7NV06</accession>
<dbReference type="Pfam" id="PF12867">
    <property type="entry name" value="DinB_2"/>
    <property type="match status" value="1"/>
</dbReference>
<evidence type="ECO:0000313" key="2">
    <source>
        <dbReference type="EMBL" id="RZS90934.1"/>
    </source>
</evidence>
<proteinExistence type="predicted"/>
<sequence length="201" mass="22371">MDLVRGELVALLDHAHDRLEQRLEGMTDDELRWTPTDDDRIGIAWRLQHLTRLFTEPRAWTWLGAEPPAPRGGPEQVTVASVRAALRAAFARWRDLVAEVDDLALPVGPAAGAYASATRLAFVLHVVDELVHHAAEAALLRDLYARQVRLAGCSCRPEAELTRYVRTCDHCDTEHSSPHCVHDQRQAPCPECDVVPVPQLG</sequence>
<name>A0A4Q7NV06_9ACTN</name>
<keyword evidence="3" id="KW-1185">Reference proteome</keyword>
<gene>
    <name evidence="2" type="ORF">EV189_0164</name>
</gene>
<dbReference type="AlphaFoldDB" id="A0A4Q7NV06"/>
<evidence type="ECO:0000313" key="3">
    <source>
        <dbReference type="Proteomes" id="UP000293638"/>
    </source>
</evidence>
<organism evidence="2 3">
    <name type="scientific">Motilibacter rhizosphaerae</name>
    <dbReference type="NCBI Taxonomy" id="598652"/>
    <lineage>
        <taxon>Bacteria</taxon>
        <taxon>Bacillati</taxon>
        <taxon>Actinomycetota</taxon>
        <taxon>Actinomycetes</taxon>
        <taxon>Motilibacterales</taxon>
        <taxon>Motilibacteraceae</taxon>
        <taxon>Motilibacter</taxon>
    </lineage>
</organism>
<dbReference type="InterPro" id="IPR034660">
    <property type="entry name" value="DinB/YfiT-like"/>
</dbReference>
<comment type="caution">
    <text evidence="2">The sequence shown here is derived from an EMBL/GenBank/DDBJ whole genome shotgun (WGS) entry which is preliminary data.</text>
</comment>
<dbReference type="Proteomes" id="UP000293638">
    <property type="component" value="Unassembled WGS sequence"/>
</dbReference>
<dbReference type="Gene3D" id="1.20.120.450">
    <property type="entry name" value="dinb family like domain"/>
    <property type="match status" value="1"/>
</dbReference>